<name>A0A346PTB9_9EURY</name>
<evidence type="ECO:0000313" key="2">
    <source>
        <dbReference type="Proteomes" id="UP000258613"/>
    </source>
</evidence>
<dbReference type="KEGG" id="nag:AArcMg_2774"/>
<sequence>METEAVDGRISAQSVGPVDYRYSVEVGADHDLIASVVESDGHVRVRLEDGAGTTAYCTEYRRLSFKRQ</sequence>
<evidence type="ECO:0000313" key="1">
    <source>
        <dbReference type="EMBL" id="AXR82764.1"/>
    </source>
</evidence>
<dbReference type="Proteomes" id="UP000258613">
    <property type="component" value="Chromosome"/>
</dbReference>
<organism evidence="1 2">
    <name type="scientific">Natrarchaeobaculum sulfurireducens</name>
    <dbReference type="NCBI Taxonomy" id="2044521"/>
    <lineage>
        <taxon>Archaea</taxon>
        <taxon>Methanobacteriati</taxon>
        <taxon>Methanobacteriota</taxon>
        <taxon>Stenosarchaea group</taxon>
        <taxon>Halobacteria</taxon>
        <taxon>Halobacteriales</taxon>
        <taxon>Natrialbaceae</taxon>
        <taxon>Natrarchaeobaculum</taxon>
    </lineage>
</organism>
<protein>
    <submittedName>
        <fullName evidence="1">Uncharacterized protein</fullName>
    </submittedName>
</protein>
<dbReference type="EMBL" id="CP027033">
    <property type="protein sequence ID" value="AXR82764.1"/>
    <property type="molecule type" value="Genomic_DNA"/>
</dbReference>
<gene>
    <name evidence="1" type="ORF">AArcMg_2774</name>
</gene>
<dbReference type="AlphaFoldDB" id="A0A346PTB9"/>
<keyword evidence="2" id="KW-1185">Reference proteome</keyword>
<accession>A0A346PTB9</accession>
<proteinExistence type="predicted"/>
<reference evidence="2" key="1">
    <citation type="submission" date="2018-02" db="EMBL/GenBank/DDBJ databases">
        <title>Phenotypic and genomic properties of facultatively anaerobic sulfur-reducing natronoarchaea from hypersaline soda lakes.</title>
        <authorList>
            <person name="Sorokin D.Y."/>
            <person name="Kublanov I.V."/>
            <person name="Roman P."/>
            <person name="Sinninghe Damste J.S."/>
            <person name="Golyshin P.N."/>
            <person name="Rojo D."/>
            <person name="Ciordia S."/>
            <person name="Mena M.D.C."/>
            <person name="Ferrer M."/>
            <person name="Messina E."/>
            <person name="Smedile F."/>
            <person name="La Spada G."/>
            <person name="La Cono V."/>
            <person name="Yakimov M.M."/>
        </authorList>
    </citation>
    <scope>NUCLEOTIDE SEQUENCE [LARGE SCALE GENOMIC DNA]</scope>
    <source>
        <strain evidence="2">AArc-Mg</strain>
    </source>
</reference>